<dbReference type="Gene3D" id="3.60.10.10">
    <property type="entry name" value="Endonuclease/exonuclease/phosphatase"/>
    <property type="match status" value="1"/>
</dbReference>
<reference evidence="1 2" key="1">
    <citation type="submission" date="2021-06" db="EMBL/GenBank/DDBJ databases">
        <title>Caerostris darwini draft genome.</title>
        <authorList>
            <person name="Kono N."/>
            <person name="Arakawa K."/>
        </authorList>
    </citation>
    <scope>NUCLEOTIDE SEQUENCE [LARGE SCALE GENOMIC DNA]</scope>
</reference>
<keyword evidence="2" id="KW-1185">Reference proteome</keyword>
<sequence>MFRINDSSIAIAENIPPLKTFAQALTSPAQNSAKSSTDCCLILSFGSRTSDDIKEIIKADINPRVHKIAFKGETFLIKADLNAHGLWDYRNEDNRGKQVTDLEQYAIFLLNKRNAEATFYHTKKAGWPDLTTVSDLEFAKQFE</sequence>
<proteinExistence type="predicted"/>
<evidence type="ECO:0000313" key="1">
    <source>
        <dbReference type="EMBL" id="GIY54566.1"/>
    </source>
</evidence>
<protein>
    <submittedName>
        <fullName evidence="1">Uncharacterized protein</fullName>
    </submittedName>
</protein>
<dbReference type="InterPro" id="IPR036691">
    <property type="entry name" value="Endo/exonu/phosph_ase_sf"/>
</dbReference>
<comment type="caution">
    <text evidence="1">The sequence shown here is derived from an EMBL/GenBank/DDBJ whole genome shotgun (WGS) entry which is preliminary data.</text>
</comment>
<evidence type="ECO:0000313" key="2">
    <source>
        <dbReference type="Proteomes" id="UP001054837"/>
    </source>
</evidence>
<dbReference type="Proteomes" id="UP001054837">
    <property type="component" value="Unassembled WGS sequence"/>
</dbReference>
<name>A0AAV4U9W3_9ARAC</name>
<organism evidence="1 2">
    <name type="scientific">Caerostris darwini</name>
    <dbReference type="NCBI Taxonomy" id="1538125"/>
    <lineage>
        <taxon>Eukaryota</taxon>
        <taxon>Metazoa</taxon>
        <taxon>Ecdysozoa</taxon>
        <taxon>Arthropoda</taxon>
        <taxon>Chelicerata</taxon>
        <taxon>Arachnida</taxon>
        <taxon>Araneae</taxon>
        <taxon>Araneomorphae</taxon>
        <taxon>Entelegynae</taxon>
        <taxon>Araneoidea</taxon>
        <taxon>Araneidae</taxon>
        <taxon>Caerostris</taxon>
    </lineage>
</organism>
<accession>A0AAV4U9W3</accession>
<gene>
    <name evidence="1" type="ORF">CDAR_115271</name>
</gene>
<dbReference type="EMBL" id="BPLQ01010945">
    <property type="protein sequence ID" value="GIY54566.1"/>
    <property type="molecule type" value="Genomic_DNA"/>
</dbReference>
<dbReference type="AlphaFoldDB" id="A0AAV4U9W3"/>